<organism evidence="2 3">
    <name type="scientific">Nitratifractor salsuginis (strain DSM 16511 / JCM 12458 / E9I37-1)</name>
    <dbReference type="NCBI Taxonomy" id="749222"/>
    <lineage>
        <taxon>Bacteria</taxon>
        <taxon>Pseudomonadati</taxon>
        <taxon>Campylobacterota</taxon>
        <taxon>Epsilonproteobacteria</taxon>
        <taxon>Campylobacterales</taxon>
        <taxon>Sulfurovaceae</taxon>
        <taxon>Nitratifractor</taxon>
    </lineage>
</organism>
<dbReference type="HOGENOM" id="CLU_014051_4_1_7"/>
<dbReference type="InterPro" id="IPR024705">
    <property type="entry name" value="Ssp411"/>
</dbReference>
<protein>
    <recommendedName>
        <fullName evidence="1">Spermatogenesis-associated protein 20-like TRX domain-containing protein</fullName>
    </recommendedName>
</protein>
<dbReference type="Pfam" id="PF03190">
    <property type="entry name" value="Thioredox_DsbH"/>
    <property type="match status" value="1"/>
</dbReference>
<dbReference type="Proteomes" id="UP000008633">
    <property type="component" value="Chromosome"/>
</dbReference>
<evidence type="ECO:0000259" key="1">
    <source>
        <dbReference type="Pfam" id="PF03190"/>
    </source>
</evidence>
<feature type="domain" description="Spermatogenesis-associated protein 20-like TRX" evidence="1">
    <location>
        <begin position="3"/>
        <end position="164"/>
    </location>
</feature>
<dbReference type="Gene3D" id="3.40.30.10">
    <property type="entry name" value="Glutaredoxin"/>
    <property type="match status" value="1"/>
</dbReference>
<sequence>MSNRLIHEQSPYLRQHAENPVDWYPWGDEAFEKARREDKPIFLSIGYSACHWCHVMERESFENPELAKLLNEHFVSIKVDREERPDIDKHFQEVFVTMNGRAGGWPLSIFMTPEKIPFYSATYIPPEPRYGMMGFGELLETIAAKYAKDRETLIEKGREVLEFIKPKDKIQATRIDAQLESIVLKQIKQVYEPNFGGFGGAPKFPHASTLRLALAMLQLRDDKELERIVRHTLESMALGGLYDLVDGGFCRYSTDEKWLVPHFEKMTYDNALLAEVYAKAAAVFENEDYWQIARETLDFMLERMMEGNLFFSASDADSEGEEGEYFVYDYAEAVEAFARAGITEPELAARKLGMSPEGNFEGKNIPRLSAFQERNDPQLNKALKVLKELRAKRCYPFIDRKIQSSWNAMMIRALFVAGRREPRYLEQAKRSLEALEGKMTAGVWIFHSALIDMEPKIEGFLEDYAWWISALLEGYRSTLDERYLIRATELGNEAIRRFYDRGRWRIDDGEFREVCEDTDTGYPSALAVMTEALLGIRALIDPVYDKFIARTLEVHSYQLMRQPIARPTLAEAAIRHLRDDLIVKGALERLRPHIPEIDGIGYPWFWLRTAFESGYMLCGTRNCFANEESFEMIRKAVSYWVNEELGMRNEEPNNRITE</sequence>
<dbReference type="CDD" id="cd02955">
    <property type="entry name" value="SSP411"/>
    <property type="match status" value="1"/>
</dbReference>
<dbReference type="InterPro" id="IPR036249">
    <property type="entry name" value="Thioredoxin-like_sf"/>
</dbReference>
<reference evidence="2 3" key="1">
    <citation type="journal article" date="2011" name="Stand. Genomic Sci.">
        <title>Complete genome sequence of Nitratifractor salsuginis type strain (E9I37-1).</title>
        <authorList>
            <person name="Anderson I."/>
            <person name="Sikorski J."/>
            <person name="Zeytun A."/>
            <person name="Nolan M."/>
            <person name="Lapidus A."/>
            <person name="Lucas S."/>
            <person name="Hammon N."/>
            <person name="Deshpande S."/>
            <person name="Cheng J.F."/>
            <person name="Tapia R."/>
            <person name="Han C."/>
            <person name="Goodwin L."/>
            <person name="Pitluck S."/>
            <person name="Liolios K."/>
            <person name="Pagani I."/>
            <person name="Ivanova N."/>
            <person name="Huntemann M."/>
            <person name="Mavromatis K."/>
            <person name="Ovchinikova G."/>
            <person name="Pati A."/>
            <person name="Chen A."/>
            <person name="Palaniappan K."/>
            <person name="Land M."/>
            <person name="Hauser L."/>
            <person name="Brambilla E.M."/>
            <person name="Ngatchou-Djao O.D."/>
            <person name="Rohde M."/>
            <person name="Tindall B.J."/>
            <person name="Goker M."/>
            <person name="Detter J.C."/>
            <person name="Woyke T."/>
            <person name="Bristow J."/>
            <person name="Eisen J.A."/>
            <person name="Markowitz V."/>
            <person name="Hugenholtz P."/>
            <person name="Klenk H.P."/>
            <person name="Kyrpides N.C."/>
        </authorList>
    </citation>
    <scope>NUCLEOTIDE SEQUENCE [LARGE SCALE GENOMIC DNA]</scope>
    <source>
        <strain evidence="3">DSM 16511 / JCM 12458 / E9I37-1</strain>
    </source>
</reference>
<proteinExistence type="predicted"/>
<accession>E6X2S4</accession>
<dbReference type="InterPro" id="IPR004879">
    <property type="entry name" value="Ssp411-like_TRX"/>
</dbReference>
<dbReference type="OrthoDB" id="9762614at2"/>
<dbReference type="RefSeq" id="WP_013553834.1">
    <property type="nucleotide sequence ID" value="NC_014935.1"/>
</dbReference>
<dbReference type="PANTHER" id="PTHR42899">
    <property type="entry name" value="SPERMATOGENESIS-ASSOCIATED PROTEIN 20"/>
    <property type="match status" value="1"/>
</dbReference>
<gene>
    <name evidence="2" type="ordered locus">Nitsa_0880</name>
</gene>
<dbReference type="InterPro" id="IPR008928">
    <property type="entry name" value="6-hairpin_glycosidase_sf"/>
</dbReference>
<dbReference type="PIRSF" id="PIRSF006402">
    <property type="entry name" value="UCP006402_thioredoxin"/>
    <property type="match status" value="1"/>
</dbReference>
<dbReference type="eggNOG" id="COG1331">
    <property type="taxonomic scope" value="Bacteria"/>
</dbReference>
<dbReference type="AlphaFoldDB" id="E6X2S4"/>
<dbReference type="STRING" id="749222.Nitsa_0880"/>
<evidence type="ECO:0000313" key="3">
    <source>
        <dbReference type="Proteomes" id="UP000008633"/>
    </source>
</evidence>
<dbReference type="SUPFAM" id="SSF52833">
    <property type="entry name" value="Thioredoxin-like"/>
    <property type="match status" value="1"/>
</dbReference>
<reference evidence="3" key="2">
    <citation type="submission" date="2011-01" db="EMBL/GenBank/DDBJ databases">
        <title>The complete genome of Nitratifractor salsuginis DSM 16511.</title>
        <authorList>
            <consortium name="US DOE Joint Genome Institute (JGI-PGF)"/>
            <person name="Lucas S."/>
            <person name="Copeland A."/>
            <person name="Lapidus A."/>
            <person name="Bruce D."/>
            <person name="Goodwin L."/>
            <person name="Pitluck S."/>
            <person name="Kyrpides N."/>
            <person name="Mavromatis K."/>
            <person name="Ivanova N."/>
            <person name="Mikhailova N."/>
            <person name="Zeytun A."/>
            <person name="Detter J.C."/>
            <person name="Tapia R."/>
            <person name="Han C."/>
            <person name="Land M."/>
            <person name="Hauser L."/>
            <person name="Markowitz V."/>
            <person name="Cheng J.-F."/>
            <person name="Hugenholtz P."/>
            <person name="Woyke T."/>
            <person name="Wu D."/>
            <person name="Tindall B."/>
            <person name="Schuetze A."/>
            <person name="Brambilla E."/>
            <person name="Klenk H.-P."/>
            <person name="Eisen J.A."/>
        </authorList>
    </citation>
    <scope>NUCLEOTIDE SEQUENCE [LARGE SCALE GENOMIC DNA]</scope>
    <source>
        <strain evidence="3">DSM 16511 / JCM 12458 / E9I37-1</strain>
    </source>
</reference>
<dbReference type="GO" id="GO:0005975">
    <property type="term" value="P:carbohydrate metabolic process"/>
    <property type="evidence" value="ECO:0007669"/>
    <property type="project" value="InterPro"/>
</dbReference>
<dbReference type="PANTHER" id="PTHR42899:SF1">
    <property type="entry name" value="SPERMATOGENESIS-ASSOCIATED PROTEIN 20"/>
    <property type="match status" value="1"/>
</dbReference>
<evidence type="ECO:0000313" key="2">
    <source>
        <dbReference type="EMBL" id="ADV46140.1"/>
    </source>
</evidence>
<dbReference type="SUPFAM" id="SSF48208">
    <property type="entry name" value="Six-hairpin glycosidases"/>
    <property type="match status" value="1"/>
</dbReference>
<name>E6X2S4_NITSE</name>
<dbReference type="EMBL" id="CP002452">
    <property type="protein sequence ID" value="ADV46140.1"/>
    <property type="molecule type" value="Genomic_DNA"/>
</dbReference>
<keyword evidence="3" id="KW-1185">Reference proteome</keyword>
<dbReference type="KEGG" id="nsa:Nitsa_0880"/>